<protein>
    <recommendedName>
        <fullName evidence="5">NAD(P)-binding domain-containing protein</fullName>
    </recommendedName>
</protein>
<dbReference type="PANTHER" id="PTHR43574">
    <property type="entry name" value="EPIMERASE-RELATED"/>
    <property type="match status" value="1"/>
</dbReference>
<dbReference type="SUPFAM" id="SSF51735">
    <property type="entry name" value="NAD(P)-binding Rossmann-fold domains"/>
    <property type="match status" value="1"/>
</dbReference>
<keyword evidence="3" id="KW-0413">Isomerase</keyword>
<accession>A0A804PZP5</accession>
<evidence type="ECO:0000256" key="4">
    <source>
        <dbReference type="SAM" id="MobiDB-lite"/>
    </source>
</evidence>
<dbReference type="InParanoid" id="A0A804PZP5"/>
<dbReference type="Gramene" id="Zm00001eb280450_T001">
    <property type="protein sequence ID" value="Zm00001eb280450_P001"/>
    <property type="gene ID" value="Zm00001eb280450"/>
</dbReference>
<dbReference type="GO" id="GO:0050378">
    <property type="term" value="F:UDP-glucuronate 4-epimerase activity"/>
    <property type="evidence" value="ECO:0000318"/>
    <property type="project" value="GO_Central"/>
</dbReference>
<feature type="region of interest" description="Disordered" evidence="4">
    <location>
        <begin position="310"/>
        <end position="345"/>
    </location>
</feature>
<dbReference type="Gene3D" id="3.40.50.720">
    <property type="entry name" value="NAD(P)-binding Rossmann-like Domain"/>
    <property type="match status" value="1"/>
</dbReference>
<feature type="region of interest" description="Disordered" evidence="4">
    <location>
        <begin position="1"/>
        <end position="62"/>
    </location>
</feature>
<evidence type="ECO:0000313" key="7">
    <source>
        <dbReference type="Proteomes" id="UP000007305"/>
    </source>
</evidence>
<dbReference type="EnsemblPlants" id="Zm00001eb280450_T001">
    <property type="protein sequence ID" value="Zm00001eb280450_P001"/>
    <property type="gene ID" value="Zm00001eb280450"/>
</dbReference>
<proteinExistence type="inferred from homology"/>
<reference evidence="6" key="2">
    <citation type="submission" date="2019-07" db="EMBL/GenBank/DDBJ databases">
        <authorList>
            <person name="Seetharam A."/>
            <person name="Woodhouse M."/>
            <person name="Cannon E."/>
        </authorList>
    </citation>
    <scope>NUCLEOTIDE SEQUENCE [LARGE SCALE GENOMIC DNA]</scope>
    <source>
        <strain evidence="6">cv. B73</strain>
    </source>
</reference>
<keyword evidence="2" id="KW-0520">NAD</keyword>
<dbReference type="InterPro" id="IPR036291">
    <property type="entry name" value="NAD(P)-bd_dom_sf"/>
</dbReference>
<evidence type="ECO:0000259" key="5">
    <source>
        <dbReference type="Pfam" id="PF16363"/>
    </source>
</evidence>
<keyword evidence="7" id="KW-1185">Reference proteome</keyword>
<reference evidence="7" key="1">
    <citation type="journal article" date="2009" name="Science">
        <title>The B73 maize genome: complexity, diversity, and dynamics.</title>
        <authorList>
            <person name="Schnable P.S."/>
            <person name="Ware D."/>
            <person name="Fulton R.S."/>
            <person name="Stein J.C."/>
            <person name="Wei F."/>
            <person name="Pasternak S."/>
            <person name="Liang C."/>
            <person name="Zhang J."/>
            <person name="Fulton L."/>
            <person name="Graves T.A."/>
            <person name="Minx P."/>
            <person name="Reily A.D."/>
            <person name="Courtney L."/>
            <person name="Kruchowski S.S."/>
            <person name="Tomlinson C."/>
            <person name="Strong C."/>
            <person name="Delehaunty K."/>
            <person name="Fronick C."/>
            <person name="Courtney B."/>
            <person name="Rock S.M."/>
            <person name="Belter E."/>
            <person name="Du F."/>
            <person name="Kim K."/>
            <person name="Abbott R.M."/>
            <person name="Cotton M."/>
            <person name="Levy A."/>
            <person name="Marchetto P."/>
            <person name="Ochoa K."/>
            <person name="Jackson S.M."/>
            <person name="Gillam B."/>
            <person name="Chen W."/>
            <person name="Yan L."/>
            <person name="Higginbotham J."/>
            <person name="Cardenas M."/>
            <person name="Waligorski J."/>
            <person name="Applebaum E."/>
            <person name="Phelps L."/>
            <person name="Falcone J."/>
            <person name="Kanchi K."/>
            <person name="Thane T."/>
            <person name="Scimone A."/>
            <person name="Thane N."/>
            <person name="Henke J."/>
            <person name="Wang T."/>
            <person name="Ruppert J."/>
            <person name="Shah N."/>
            <person name="Rotter K."/>
            <person name="Hodges J."/>
            <person name="Ingenthron E."/>
            <person name="Cordes M."/>
            <person name="Kohlberg S."/>
            <person name="Sgro J."/>
            <person name="Delgado B."/>
            <person name="Mead K."/>
            <person name="Chinwalla A."/>
            <person name="Leonard S."/>
            <person name="Crouse K."/>
            <person name="Collura K."/>
            <person name="Kudrna D."/>
            <person name="Currie J."/>
            <person name="He R."/>
            <person name="Angelova A."/>
            <person name="Rajasekar S."/>
            <person name="Mueller T."/>
            <person name="Lomeli R."/>
            <person name="Scara G."/>
            <person name="Ko A."/>
            <person name="Delaney K."/>
            <person name="Wissotski M."/>
            <person name="Lopez G."/>
            <person name="Campos D."/>
            <person name="Braidotti M."/>
            <person name="Ashley E."/>
            <person name="Golser W."/>
            <person name="Kim H."/>
            <person name="Lee S."/>
            <person name="Lin J."/>
            <person name="Dujmic Z."/>
            <person name="Kim W."/>
            <person name="Talag J."/>
            <person name="Zuccolo A."/>
            <person name="Fan C."/>
            <person name="Sebastian A."/>
            <person name="Kramer M."/>
            <person name="Spiegel L."/>
            <person name="Nascimento L."/>
            <person name="Zutavern T."/>
            <person name="Miller B."/>
            <person name="Ambroise C."/>
            <person name="Muller S."/>
            <person name="Spooner W."/>
            <person name="Narechania A."/>
            <person name="Ren L."/>
            <person name="Wei S."/>
            <person name="Kumari S."/>
            <person name="Faga B."/>
            <person name="Levy M.J."/>
            <person name="McMahan L."/>
            <person name="Van Buren P."/>
            <person name="Vaughn M.W."/>
            <person name="Ying K."/>
            <person name="Yeh C.-T."/>
            <person name="Emrich S.J."/>
            <person name="Jia Y."/>
            <person name="Kalyanaraman A."/>
            <person name="Hsia A.-P."/>
            <person name="Barbazuk W.B."/>
            <person name="Baucom R.S."/>
            <person name="Brutnell T.P."/>
            <person name="Carpita N.C."/>
            <person name="Chaparro C."/>
            <person name="Chia J.-M."/>
            <person name="Deragon J.-M."/>
            <person name="Estill J.C."/>
            <person name="Fu Y."/>
            <person name="Jeddeloh J.A."/>
            <person name="Han Y."/>
            <person name="Lee H."/>
            <person name="Li P."/>
            <person name="Lisch D.R."/>
            <person name="Liu S."/>
            <person name="Liu Z."/>
            <person name="Nagel D.H."/>
            <person name="McCann M.C."/>
            <person name="SanMiguel P."/>
            <person name="Myers A.M."/>
            <person name="Nettleton D."/>
            <person name="Nguyen J."/>
            <person name="Penning B.W."/>
            <person name="Ponnala L."/>
            <person name="Schneider K.L."/>
            <person name="Schwartz D.C."/>
            <person name="Sharma A."/>
            <person name="Soderlund C."/>
            <person name="Springer N.M."/>
            <person name="Sun Q."/>
            <person name="Wang H."/>
            <person name="Waterman M."/>
            <person name="Westerman R."/>
            <person name="Wolfgruber T.K."/>
            <person name="Yang L."/>
            <person name="Yu Y."/>
            <person name="Zhang L."/>
            <person name="Zhou S."/>
            <person name="Zhu Q."/>
            <person name="Bennetzen J.L."/>
            <person name="Dawe R.K."/>
            <person name="Jiang J."/>
            <person name="Jiang N."/>
            <person name="Presting G.G."/>
            <person name="Wessler S.R."/>
            <person name="Aluru S."/>
            <person name="Martienssen R.A."/>
            <person name="Clifton S.W."/>
            <person name="McCombie W.R."/>
            <person name="Wing R.A."/>
            <person name="Wilson R.K."/>
        </authorList>
    </citation>
    <scope>NUCLEOTIDE SEQUENCE [LARGE SCALE GENOMIC DNA]</scope>
    <source>
        <strain evidence="7">cv. B73</strain>
    </source>
</reference>
<evidence type="ECO:0000256" key="3">
    <source>
        <dbReference type="ARBA" id="ARBA00023235"/>
    </source>
</evidence>
<feature type="compositionally biased region" description="Low complexity" evidence="4">
    <location>
        <begin position="44"/>
        <end position="53"/>
    </location>
</feature>
<dbReference type="AlphaFoldDB" id="A0A804PZP5"/>
<evidence type="ECO:0000313" key="6">
    <source>
        <dbReference type="EnsemblPlants" id="Zm00001eb280450_P001"/>
    </source>
</evidence>
<name>A0A804PZP5_MAIZE</name>
<dbReference type="Proteomes" id="UP000007305">
    <property type="component" value="Chromosome 6"/>
</dbReference>
<reference evidence="6" key="3">
    <citation type="submission" date="2021-05" db="UniProtKB">
        <authorList>
            <consortium name="EnsemblPlants"/>
        </authorList>
    </citation>
    <scope>IDENTIFICATION</scope>
    <source>
        <strain evidence="6">cv. B73</strain>
    </source>
</reference>
<evidence type="ECO:0000256" key="1">
    <source>
        <dbReference type="ARBA" id="ARBA00007637"/>
    </source>
</evidence>
<comment type="similarity">
    <text evidence="1">Belongs to the NAD(P)-dependent epimerase/dehydratase family.</text>
</comment>
<feature type="domain" description="NAD(P)-binding" evidence="5">
    <location>
        <begin position="222"/>
        <end position="308"/>
    </location>
</feature>
<sequence>MASSALAHSAARPSAQPTVDSRTRSAFADAPDSVEARRARRARTAAGTAPWRTISPRATRHNPQMAARQERLVSTAFLSRAPISSTVPTRRTSSDDLVAAAFASPAALTSNSSASLAASILASRPLPPCFTRASDAVEAAASAARPVATRFLFESSMPSEAKIKASTLVAASMPSTPVSSALLQRTDATVSATRPAPGIDSFNSYYDPSLKKARRALLGSHGVFVVEGDINDGRLLAKLFDVVPFTHVLHLAAQAGVRYAMENPAAYVHSNVAGLVSLLEACKDADPQPAVVWASSSFVYSLNDRVPFSGLRGRGHRGRSQGHGAGDPGPPHPPPSPIRHQHRSRRWKVSGAAASMEGSRDRGALMAGSVDCGSRISDLGSRVHRPRCWGSGS</sequence>
<organism evidence="6 7">
    <name type="scientific">Zea mays</name>
    <name type="common">Maize</name>
    <dbReference type="NCBI Taxonomy" id="4577"/>
    <lineage>
        <taxon>Eukaryota</taxon>
        <taxon>Viridiplantae</taxon>
        <taxon>Streptophyta</taxon>
        <taxon>Embryophyta</taxon>
        <taxon>Tracheophyta</taxon>
        <taxon>Spermatophyta</taxon>
        <taxon>Magnoliopsida</taxon>
        <taxon>Liliopsida</taxon>
        <taxon>Poales</taxon>
        <taxon>Poaceae</taxon>
        <taxon>PACMAD clade</taxon>
        <taxon>Panicoideae</taxon>
        <taxon>Andropogonodae</taxon>
        <taxon>Andropogoneae</taxon>
        <taxon>Tripsacinae</taxon>
        <taxon>Zea</taxon>
    </lineage>
</organism>
<dbReference type="Pfam" id="PF16363">
    <property type="entry name" value="GDP_Man_Dehyd"/>
    <property type="match status" value="1"/>
</dbReference>
<dbReference type="InterPro" id="IPR016040">
    <property type="entry name" value="NAD(P)-bd_dom"/>
</dbReference>
<feature type="compositionally biased region" description="Pro residues" evidence="4">
    <location>
        <begin position="328"/>
        <end position="337"/>
    </location>
</feature>
<evidence type="ECO:0000256" key="2">
    <source>
        <dbReference type="ARBA" id="ARBA00023027"/>
    </source>
</evidence>
<dbReference type="GO" id="GO:0033481">
    <property type="term" value="P:galacturonate biosynthetic process"/>
    <property type="evidence" value="ECO:0000318"/>
    <property type="project" value="GO_Central"/>
</dbReference>